<feature type="compositionally biased region" description="Basic and acidic residues" evidence="1">
    <location>
        <begin position="59"/>
        <end position="70"/>
    </location>
</feature>
<organism evidence="2 3">
    <name type="scientific">Rhodotorula graminis (strain WP1)</name>
    <dbReference type="NCBI Taxonomy" id="578459"/>
    <lineage>
        <taxon>Eukaryota</taxon>
        <taxon>Fungi</taxon>
        <taxon>Dikarya</taxon>
        <taxon>Basidiomycota</taxon>
        <taxon>Pucciniomycotina</taxon>
        <taxon>Microbotryomycetes</taxon>
        <taxon>Sporidiobolales</taxon>
        <taxon>Sporidiobolaceae</taxon>
        <taxon>Rhodotorula</taxon>
    </lineage>
</organism>
<dbReference type="RefSeq" id="XP_018268609.1">
    <property type="nucleotide sequence ID" value="XM_018414823.1"/>
</dbReference>
<evidence type="ECO:0000256" key="1">
    <source>
        <dbReference type="SAM" id="MobiDB-lite"/>
    </source>
</evidence>
<sequence>MSDDDKEQQFHIQPHPAKSNFPGSDAEATPGLGSAPNLAHLHDNPTGGRGENPHVTGAKLEEPKSRDELKSLQAQLNDNAGAEQSRPGSSMEGSAGEL</sequence>
<dbReference type="GeneID" id="28975271"/>
<protein>
    <submittedName>
        <fullName evidence="2">Uncharacterized protein</fullName>
    </submittedName>
</protein>
<dbReference type="EMBL" id="KQ474086">
    <property type="protein sequence ID" value="KPV72560.1"/>
    <property type="molecule type" value="Genomic_DNA"/>
</dbReference>
<gene>
    <name evidence="2" type="ORF">RHOBADRAFT_46605</name>
</gene>
<dbReference type="OMA" id="TKDNIAP"/>
<evidence type="ECO:0000313" key="3">
    <source>
        <dbReference type="Proteomes" id="UP000053890"/>
    </source>
</evidence>
<keyword evidence="3" id="KW-1185">Reference proteome</keyword>
<dbReference type="OrthoDB" id="2532734at2759"/>
<reference evidence="2 3" key="1">
    <citation type="journal article" date="2015" name="Front. Microbiol.">
        <title>Genome sequence of the plant growth promoting endophytic yeast Rhodotorula graminis WP1.</title>
        <authorList>
            <person name="Firrincieli A."/>
            <person name="Otillar R."/>
            <person name="Salamov A."/>
            <person name="Schmutz J."/>
            <person name="Khan Z."/>
            <person name="Redman R.S."/>
            <person name="Fleck N.D."/>
            <person name="Lindquist E."/>
            <person name="Grigoriev I.V."/>
            <person name="Doty S.L."/>
        </authorList>
    </citation>
    <scope>NUCLEOTIDE SEQUENCE [LARGE SCALE GENOMIC DNA]</scope>
    <source>
        <strain evidence="2 3">WP1</strain>
    </source>
</reference>
<evidence type="ECO:0000313" key="2">
    <source>
        <dbReference type="EMBL" id="KPV72560.1"/>
    </source>
</evidence>
<feature type="region of interest" description="Disordered" evidence="1">
    <location>
        <begin position="1"/>
        <end position="98"/>
    </location>
</feature>
<proteinExistence type="predicted"/>
<dbReference type="AlphaFoldDB" id="A0A0P9FAD3"/>
<name>A0A0P9FAD3_RHOGW</name>
<accession>A0A0P9FAD3</accession>
<dbReference type="Proteomes" id="UP000053890">
    <property type="component" value="Unassembled WGS sequence"/>
</dbReference>